<feature type="chain" id="PRO_5046563061" description="DUF3558 domain-containing protein" evidence="1">
    <location>
        <begin position="33"/>
        <end position="180"/>
    </location>
</feature>
<protein>
    <recommendedName>
        <fullName evidence="4">DUF3558 domain-containing protein</fullName>
    </recommendedName>
</protein>
<gene>
    <name evidence="2" type="ORF">KHQ06_33975</name>
</gene>
<dbReference type="PROSITE" id="PS51257">
    <property type="entry name" value="PROKAR_LIPOPROTEIN"/>
    <property type="match status" value="1"/>
</dbReference>
<accession>A0ABX8CS26</accession>
<reference evidence="2 3" key="1">
    <citation type="submission" date="2021-04" db="EMBL/GenBank/DDBJ databases">
        <title>Nocardia tengchongensis.</title>
        <authorList>
            <person name="Zhuang k."/>
            <person name="Ran Y."/>
            <person name="Li W."/>
        </authorList>
    </citation>
    <scope>NUCLEOTIDE SEQUENCE [LARGE SCALE GENOMIC DNA]</scope>
    <source>
        <strain evidence="2 3">CFH S0057</strain>
    </source>
</reference>
<evidence type="ECO:0000256" key="1">
    <source>
        <dbReference type="SAM" id="SignalP"/>
    </source>
</evidence>
<evidence type="ECO:0008006" key="4">
    <source>
        <dbReference type="Google" id="ProtNLM"/>
    </source>
</evidence>
<dbReference type="EMBL" id="CP074371">
    <property type="protein sequence ID" value="QVI21010.1"/>
    <property type="molecule type" value="Genomic_DNA"/>
</dbReference>
<proteinExistence type="predicted"/>
<evidence type="ECO:0000313" key="2">
    <source>
        <dbReference type="EMBL" id="QVI21010.1"/>
    </source>
</evidence>
<feature type="signal peptide" evidence="1">
    <location>
        <begin position="1"/>
        <end position="32"/>
    </location>
</feature>
<keyword evidence="3" id="KW-1185">Reference proteome</keyword>
<name>A0ABX8CS26_9NOCA</name>
<dbReference type="RefSeq" id="WP_213557115.1">
    <property type="nucleotide sequence ID" value="NZ_JBFAJN010000002.1"/>
</dbReference>
<evidence type="ECO:0000313" key="3">
    <source>
        <dbReference type="Proteomes" id="UP000683310"/>
    </source>
</evidence>
<keyword evidence="1" id="KW-0732">Signal</keyword>
<dbReference type="Proteomes" id="UP000683310">
    <property type="component" value="Chromosome"/>
</dbReference>
<organism evidence="2 3">
    <name type="scientific">Nocardia tengchongensis</name>
    <dbReference type="NCBI Taxonomy" id="2055889"/>
    <lineage>
        <taxon>Bacteria</taxon>
        <taxon>Bacillati</taxon>
        <taxon>Actinomycetota</taxon>
        <taxon>Actinomycetes</taxon>
        <taxon>Mycobacteriales</taxon>
        <taxon>Nocardiaceae</taxon>
        <taxon>Nocardia</taxon>
    </lineage>
</organism>
<sequence length="180" mass="19813">MVFGRRWGILRCLLVAAVFALTGCGSSTPAPSDPGSTPSAHSNRDVCTRMLDFFHTTLGVPEAQVAELSQGTINATIGMTGSCYLNLKPRAPYVAWMTLRNMRKPDHTDPEGGRYHRLDGYDEEVWRSADDSFLTRIGTWEGMIAIDDKIASTSSVPLKMTDAKVRDTITFLIAATRELQ</sequence>